<evidence type="ECO:0000313" key="3">
    <source>
        <dbReference type="Proteomes" id="UP000053750"/>
    </source>
</evidence>
<feature type="transmembrane region" description="Helical" evidence="1">
    <location>
        <begin position="54"/>
        <end position="76"/>
    </location>
</feature>
<evidence type="ECO:0000313" key="2">
    <source>
        <dbReference type="EMBL" id="EXX84752.1"/>
    </source>
</evidence>
<proteinExistence type="predicted"/>
<name>A0A9W5RZG5_9BACL</name>
<feature type="transmembrane region" description="Helical" evidence="1">
    <location>
        <begin position="20"/>
        <end position="42"/>
    </location>
</feature>
<dbReference type="GO" id="GO:0008818">
    <property type="term" value="F:cobalamin 5'-phosphate synthase activity"/>
    <property type="evidence" value="ECO:0007669"/>
    <property type="project" value="InterPro"/>
</dbReference>
<reference evidence="2 3" key="1">
    <citation type="submission" date="2014-02" db="EMBL/GenBank/DDBJ databases">
        <title>Genome sequence of Paenibacillus darwinianus reveals adaptive mechanisms for survival in Antarctic soils.</title>
        <authorList>
            <person name="Dsouza M."/>
            <person name="Taylor M.W."/>
            <person name="Turner S.J."/>
            <person name="Aislabie J."/>
        </authorList>
    </citation>
    <scope>NUCLEOTIDE SEQUENCE [LARGE SCALE GENOMIC DNA]</scope>
    <source>
        <strain evidence="2 3">CE1</strain>
    </source>
</reference>
<dbReference type="InterPro" id="IPR003805">
    <property type="entry name" value="CobS"/>
</dbReference>
<feature type="non-terminal residue" evidence="2">
    <location>
        <position position="1"/>
    </location>
</feature>
<dbReference type="AlphaFoldDB" id="A0A9W5RZG5"/>
<sequence>TYAGGDKGLGSPYRDVRASHAGWATALGTVITLVVLAVGELSGSDSLPVAAEGAFAPFAGLLSVALWPAAAAALGWPLAGFLNRKLGGLTGDTYGALNEWVEAGLLLVAVALLAG</sequence>
<comment type="caution">
    <text evidence="2">The sequence shown here is derived from an EMBL/GenBank/DDBJ whole genome shotgun (WGS) entry which is preliminary data.</text>
</comment>
<dbReference type="OrthoDB" id="9794626at2"/>
<evidence type="ECO:0008006" key="4">
    <source>
        <dbReference type="Google" id="ProtNLM"/>
    </source>
</evidence>
<evidence type="ECO:0000256" key="1">
    <source>
        <dbReference type="SAM" id="Phobius"/>
    </source>
</evidence>
<keyword evidence="1" id="KW-0812">Transmembrane</keyword>
<dbReference type="Pfam" id="PF02654">
    <property type="entry name" value="CobS"/>
    <property type="match status" value="1"/>
</dbReference>
<organism evidence="2 3">
    <name type="scientific">Paenibacillus darwinianus</name>
    <dbReference type="NCBI Taxonomy" id="1380763"/>
    <lineage>
        <taxon>Bacteria</taxon>
        <taxon>Bacillati</taxon>
        <taxon>Bacillota</taxon>
        <taxon>Bacilli</taxon>
        <taxon>Bacillales</taxon>
        <taxon>Paenibacillaceae</taxon>
        <taxon>Paenibacillus</taxon>
    </lineage>
</organism>
<dbReference type="RefSeq" id="WP_036716749.1">
    <property type="nucleotide sequence ID" value="NZ_KK082321.1"/>
</dbReference>
<keyword evidence="1" id="KW-1133">Transmembrane helix</keyword>
<keyword evidence="3" id="KW-1185">Reference proteome</keyword>
<protein>
    <recommendedName>
        <fullName evidence="4">Adenosylcobinamide-GDP ribazoletransferase</fullName>
    </recommendedName>
</protein>
<dbReference type="GO" id="GO:0051073">
    <property type="term" value="F:adenosylcobinamide-GDP ribazoletransferase activity"/>
    <property type="evidence" value="ECO:0007669"/>
    <property type="project" value="InterPro"/>
</dbReference>
<dbReference type="Proteomes" id="UP000053750">
    <property type="component" value="Unassembled WGS sequence"/>
</dbReference>
<dbReference type="EMBL" id="JFHU01000264">
    <property type="protein sequence ID" value="EXX84752.1"/>
    <property type="molecule type" value="Genomic_DNA"/>
</dbReference>
<accession>A0A9W5RZG5</accession>
<gene>
    <name evidence="2" type="ORF">BG53_10500</name>
</gene>
<keyword evidence="1" id="KW-0472">Membrane</keyword>